<keyword evidence="3" id="KW-0804">Transcription</keyword>
<keyword evidence="6" id="KW-1185">Reference proteome</keyword>
<name>A0A8J2UJ23_9BACT</name>
<dbReference type="Gene3D" id="3.30.70.940">
    <property type="entry name" value="NusG, N-terminal domain"/>
    <property type="match status" value="1"/>
</dbReference>
<evidence type="ECO:0000259" key="4">
    <source>
        <dbReference type="SMART" id="SM00738"/>
    </source>
</evidence>
<dbReference type="GO" id="GO:0031564">
    <property type="term" value="P:transcription antitermination"/>
    <property type="evidence" value="ECO:0007669"/>
    <property type="project" value="UniProtKB-KW"/>
</dbReference>
<dbReference type="SUPFAM" id="SSF82679">
    <property type="entry name" value="N-utilization substance G protein NusG, N-terminal domain"/>
    <property type="match status" value="1"/>
</dbReference>
<evidence type="ECO:0000256" key="1">
    <source>
        <dbReference type="ARBA" id="ARBA00022814"/>
    </source>
</evidence>
<dbReference type="PANTHER" id="PTHR30265">
    <property type="entry name" value="RHO-INTERACTING TRANSCRIPTION TERMINATION FACTOR NUSG"/>
    <property type="match status" value="1"/>
</dbReference>
<dbReference type="CDD" id="cd09895">
    <property type="entry name" value="NGN_SP_UpxY"/>
    <property type="match status" value="1"/>
</dbReference>
<accession>A0A8J2UJ23</accession>
<reference evidence="5" key="1">
    <citation type="journal article" date="2014" name="Int. J. Syst. Evol. Microbiol.">
        <title>Complete genome sequence of Corynebacterium casei LMG S-19264T (=DSM 44701T), isolated from a smear-ripened cheese.</title>
        <authorList>
            <consortium name="US DOE Joint Genome Institute (JGI-PGF)"/>
            <person name="Walter F."/>
            <person name="Albersmeier A."/>
            <person name="Kalinowski J."/>
            <person name="Ruckert C."/>
        </authorList>
    </citation>
    <scope>NUCLEOTIDE SEQUENCE</scope>
    <source>
        <strain evidence="5">CGMCC 1.15448</strain>
    </source>
</reference>
<sequence length="187" mass="21242">MIKEPISAGGRTIDATPEVKKWYVAYTLPKSEEKAQNQLEKIGIHCYLPMHRVIRNWSDRKKKLLVPLFPNYIFVNIADKKRNETFTVKEIVRYVSFGGKPAVINESIINSLQHILDKTMDIDIEKYVQPGVYVRITHGPFAGSEGVLMRRNGNTRLLVQIDALQQGIAVNISIDDISPLNIEKISP</sequence>
<keyword evidence="1" id="KW-0889">Transcription antitermination</keyword>
<dbReference type="Pfam" id="PF02357">
    <property type="entry name" value="NusG"/>
    <property type="match status" value="1"/>
</dbReference>
<dbReference type="RefSeq" id="WP_188937866.1">
    <property type="nucleotide sequence ID" value="NZ_BMJC01000007.1"/>
</dbReference>
<dbReference type="PANTHER" id="PTHR30265:SF4">
    <property type="entry name" value="KOW MOTIF FAMILY PROTEIN, EXPRESSED"/>
    <property type="match status" value="1"/>
</dbReference>
<dbReference type="InterPro" id="IPR036735">
    <property type="entry name" value="NGN_dom_sf"/>
</dbReference>
<proteinExistence type="predicted"/>
<comment type="caution">
    <text evidence="5">The sequence shown here is derived from an EMBL/GenBank/DDBJ whole genome shotgun (WGS) entry which is preliminary data.</text>
</comment>
<dbReference type="InterPro" id="IPR006645">
    <property type="entry name" value="NGN-like_dom"/>
</dbReference>
<evidence type="ECO:0000256" key="2">
    <source>
        <dbReference type="ARBA" id="ARBA00023015"/>
    </source>
</evidence>
<organism evidence="5 6">
    <name type="scientific">Puia dinghuensis</name>
    <dbReference type="NCBI Taxonomy" id="1792502"/>
    <lineage>
        <taxon>Bacteria</taxon>
        <taxon>Pseudomonadati</taxon>
        <taxon>Bacteroidota</taxon>
        <taxon>Chitinophagia</taxon>
        <taxon>Chitinophagales</taxon>
        <taxon>Chitinophagaceae</taxon>
        <taxon>Puia</taxon>
    </lineage>
</organism>
<evidence type="ECO:0000313" key="5">
    <source>
        <dbReference type="EMBL" id="GGB24136.1"/>
    </source>
</evidence>
<gene>
    <name evidence="5" type="ORF">GCM10011511_55070</name>
</gene>
<dbReference type="AlphaFoldDB" id="A0A8J2UJ23"/>
<evidence type="ECO:0000313" key="6">
    <source>
        <dbReference type="Proteomes" id="UP000607559"/>
    </source>
</evidence>
<dbReference type="InterPro" id="IPR043425">
    <property type="entry name" value="NusG-like"/>
</dbReference>
<protein>
    <recommendedName>
        <fullName evidence="4">NusG-like N-terminal domain-containing protein</fullName>
    </recommendedName>
</protein>
<feature type="domain" description="NusG-like N-terminal" evidence="4">
    <location>
        <begin position="19"/>
        <end position="116"/>
    </location>
</feature>
<dbReference type="EMBL" id="BMJC01000007">
    <property type="protein sequence ID" value="GGB24136.1"/>
    <property type="molecule type" value="Genomic_DNA"/>
</dbReference>
<dbReference type="SMART" id="SM00738">
    <property type="entry name" value="NGN"/>
    <property type="match status" value="1"/>
</dbReference>
<keyword evidence="2" id="KW-0805">Transcription regulation</keyword>
<dbReference type="InterPro" id="IPR008991">
    <property type="entry name" value="Translation_prot_SH3-like_sf"/>
</dbReference>
<dbReference type="NCBIfam" id="NF033644">
    <property type="entry name" value="antiterm_UpxY"/>
    <property type="match status" value="1"/>
</dbReference>
<reference evidence="5" key="2">
    <citation type="submission" date="2020-09" db="EMBL/GenBank/DDBJ databases">
        <authorList>
            <person name="Sun Q."/>
            <person name="Zhou Y."/>
        </authorList>
    </citation>
    <scope>NUCLEOTIDE SEQUENCE</scope>
    <source>
        <strain evidence="5">CGMCC 1.15448</strain>
    </source>
</reference>
<dbReference type="GO" id="GO:0006354">
    <property type="term" value="P:DNA-templated transcription elongation"/>
    <property type="evidence" value="ECO:0007669"/>
    <property type="project" value="InterPro"/>
</dbReference>
<evidence type="ECO:0000256" key="3">
    <source>
        <dbReference type="ARBA" id="ARBA00023163"/>
    </source>
</evidence>
<dbReference type="Proteomes" id="UP000607559">
    <property type="component" value="Unassembled WGS sequence"/>
</dbReference>
<dbReference type="SUPFAM" id="SSF50104">
    <property type="entry name" value="Translation proteins SH3-like domain"/>
    <property type="match status" value="1"/>
</dbReference>